<gene>
    <name evidence="2" type="ORF">EJO50_03145</name>
</gene>
<sequence length="76" mass="8625">MFAFWGAGGHYGSLMLSYGPRFPKALRVASGESEFKSLLSMIAYNLFPVIYTTIGSWCAYAWYSNLDMQLRWLGQV</sequence>
<proteinExistence type="predicted"/>
<reference evidence="2 3" key="1">
    <citation type="submission" date="2018-12" db="EMBL/GenBank/DDBJ databases">
        <title>Complete genome sequence of Iodobacter sp. H11R3.</title>
        <authorList>
            <person name="Bae J.-W."/>
        </authorList>
    </citation>
    <scope>NUCLEOTIDE SEQUENCE [LARGE SCALE GENOMIC DNA]</scope>
    <source>
        <strain evidence="2 3">H11R3</strain>
    </source>
</reference>
<feature type="transmembrane region" description="Helical" evidence="1">
    <location>
        <begin position="42"/>
        <end position="63"/>
    </location>
</feature>
<name>A0A3S8ZQ25_9NEIS</name>
<dbReference type="RefSeq" id="WP_125971533.1">
    <property type="nucleotide sequence ID" value="NZ_CP034433.1"/>
</dbReference>
<keyword evidence="1" id="KW-1133">Transmembrane helix</keyword>
<keyword evidence="1" id="KW-0812">Transmembrane</keyword>
<accession>A0A3S8ZQ25</accession>
<protein>
    <submittedName>
        <fullName evidence="2">Uncharacterized protein</fullName>
    </submittedName>
</protein>
<dbReference type="Proteomes" id="UP000282438">
    <property type="component" value="Chromosome"/>
</dbReference>
<evidence type="ECO:0000313" key="2">
    <source>
        <dbReference type="EMBL" id="AZN35569.1"/>
    </source>
</evidence>
<dbReference type="AlphaFoldDB" id="A0A3S8ZQ25"/>
<dbReference type="OrthoDB" id="8915060at2"/>
<evidence type="ECO:0000256" key="1">
    <source>
        <dbReference type="SAM" id="Phobius"/>
    </source>
</evidence>
<keyword evidence="1" id="KW-0472">Membrane</keyword>
<organism evidence="2 3">
    <name type="scientific">Iodobacter ciconiae</name>
    <dbReference type="NCBI Taxonomy" id="2496266"/>
    <lineage>
        <taxon>Bacteria</taxon>
        <taxon>Pseudomonadati</taxon>
        <taxon>Pseudomonadota</taxon>
        <taxon>Betaproteobacteria</taxon>
        <taxon>Neisseriales</taxon>
        <taxon>Chitinibacteraceae</taxon>
        <taxon>Iodobacter</taxon>
    </lineage>
</organism>
<evidence type="ECO:0000313" key="3">
    <source>
        <dbReference type="Proteomes" id="UP000282438"/>
    </source>
</evidence>
<dbReference type="EMBL" id="CP034433">
    <property type="protein sequence ID" value="AZN35569.1"/>
    <property type="molecule type" value="Genomic_DNA"/>
</dbReference>
<dbReference type="KEGG" id="iod:EJO50_03145"/>
<keyword evidence="3" id="KW-1185">Reference proteome</keyword>